<dbReference type="EMBL" id="LGRN01000002">
    <property type="protein sequence ID" value="OJD19913.1"/>
    <property type="molecule type" value="Genomic_DNA"/>
</dbReference>
<comment type="caution">
    <text evidence="2">The sequence shown here is derived from an EMBL/GenBank/DDBJ whole genome shotgun (WGS) entry which is preliminary data.</text>
</comment>
<dbReference type="AlphaFoldDB" id="A0A1J9PU30"/>
<evidence type="ECO:0000313" key="2">
    <source>
        <dbReference type="EMBL" id="OJD19913.1"/>
    </source>
</evidence>
<gene>
    <name evidence="2" type="ORF">AJ78_00107</name>
</gene>
<proteinExistence type="predicted"/>
<dbReference type="VEuPathDB" id="FungiDB:AJ78_00107"/>
<name>A0A1J9PU30_9EURO</name>
<feature type="region of interest" description="Disordered" evidence="1">
    <location>
        <begin position="15"/>
        <end position="34"/>
    </location>
</feature>
<evidence type="ECO:0000313" key="3">
    <source>
        <dbReference type="Proteomes" id="UP000182235"/>
    </source>
</evidence>
<reference evidence="2 3" key="1">
    <citation type="submission" date="2015-07" db="EMBL/GenBank/DDBJ databases">
        <title>Emmonsia species relationships and genome sequence.</title>
        <authorList>
            <consortium name="The Broad Institute Genomics Platform"/>
            <person name="Cuomo C.A."/>
            <person name="Munoz J.F."/>
            <person name="Imamovic A."/>
            <person name="Priest M.E."/>
            <person name="Young S."/>
            <person name="Clay O.K."/>
            <person name="McEwen J.G."/>
        </authorList>
    </citation>
    <scope>NUCLEOTIDE SEQUENCE [LARGE SCALE GENOMIC DNA]</scope>
    <source>
        <strain evidence="2 3">UAMH 9510</strain>
    </source>
</reference>
<keyword evidence="3" id="KW-1185">Reference proteome</keyword>
<organism evidence="2 3">
    <name type="scientific">Emergomyces pasteurianus Ep9510</name>
    <dbReference type="NCBI Taxonomy" id="1447872"/>
    <lineage>
        <taxon>Eukaryota</taxon>
        <taxon>Fungi</taxon>
        <taxon>Dikarya</taxon>
        <taxon>Ascomycota</taxon>
        <taxon>Pezizomycotina</taxon>
        <taxon>Eurotiomycetes</taxon>
        <taxon>Eurotiomycetidae</taxon>
        <taxon>Onygenales</taxon>
        <taxon>Ajellomycetaceae</taxon>
        <taxon>Emergomyces</taxon>
    </lineage>
</organism>
<sequence length="129" mass="14405">MKCDRDELFALRSGPRETRLTQSNGPFNHGSPKHYGRVKVDTEQLFCVIRKPSIWIMGITHGLPPVMKSSIGRSSRKDFALNSGLTTVHGRTDPHKGMHRSTKARAGARNVDPRCRDIYESSAATVVFL</sequence>
<dbReference type="Proteomes" id="UP000182235">
    <property type="component" value="Unassembled WGS sequence"/>
</dbReference>
<protein>
    <submittedName>
        <fullName evidence="2">Uncharacterized protein</fullName>
    </submittedName>
</protein>
<evidence type="ECO:0000256" key="1">
    <source>
        <dbReference type="SAM" id="MobiDB-lite"/>
    </source>
</evidence>
<feature type="region of interest" description="Disordered" evidence="1">
    <location>
        <begin position="85"/>
        <end position="109"/>
    </location>
</feature>
<accession>A0A1J9PU30</accession>